<evidence type="ECO:0000313" key="2">
    <source>
        <dbReference type="Proteomes" id="UP000235371"/>
    </source>
</evidence>
<proteinExistence type="predicted"/>
<gene>
    <name evidence="1" type="ORF">K444DRAFT_666336</name>
</gene>
<dbReference type="GeneID" id="36595253"/>
<dbReference type="EMBL" id="KZ613854">
    <property type="protein sequence ID" value="PMD55634.1"/>
    <property type="molecule type" value="Genomic_DNA"/>
</dbReference>
<dbReference type="InParanoid" id="A0A2J6SXZ5"/>
<reference evidence="1 2" key="1">
    <citation type="submission" date="2016-04" db="EMBL/GenBank/DDBJ databases">
        <title>A degradative enzymes factory behind the ericoid mycorrhizal symbiosis.</title>
        <authorList>
            <consortium name="DOE Joint Genome Institute"/>
            <person name="Martino E."/>
            <person name="Morin E."/>
            <person name="Grelet G."/>
            <person name="Kuo A."/>
            <person name="Kohler A."/>
            <person name="Daghino S."/>
            <person name="Barry K."/>
            <person name="Choi C."/>
            <person name="Cichocki N."/>
            <person name="Clum A."/>
            <person name="Copeland A."/>
            <person name="Hainaut M."/>
            <person name="Haridas S."/>
            <person name="Labutti K."/>
            <person name="Lindquist E."/>
            <person name="Lipzen A."/>
            <person name="Khouja H.-R."/>
            <person name="Murat C."/>
            <person name="Ohm R."/>
            <person name="Olson A."/>
            <person name="Spatafora J."/>
            <person name="Veneault-Fourrey C."/>
            <person name="Henrissat B."/>
            <person name="Grigoriev I."/>
            <person name="Martin F."/>
            <person name="Perotto S."/>
        </authorList>
    </citation>
    <scope>NUCLEOTIDE SEQUENCE [LARGE SCALE GENOMIC DNA]</scope>
    <source>
        <strain evidence="1 2">E</strain>
    </source>
</reference>
<sequence length="206" mass="23198">MLLGFCIHYGRWELLSNLLEHKAHFLASVFFEAPWKRESLLLPVPRAPTRFPVNRTKICEDRIMRRTCKEVKLLVLCLLAEPGTANCGICGAPVCCGGEWVLGSGLQTCAGALLIQSLLPFQELVRWCQLGGLQNVSLEYLRHITPWIGFCLCFYPVLGRSTFSGEFFPIIAQFRGKCQGQGKEATELYTPPTWDLIGFWETRDAA</sequence>
<protein>
    <submittedName>
        <fullName evidence="1">Uncharacterized protein</fullName>
    </submittedName>
</protein>
<dbReference type="RefSeq" id="XP_024732538.1">
    <property type="nucleotide sequence ID" value="XM_024887177.1"/>
</dbReference>
<accession>A0A2J6SXZ5</accession>
<dbReference type="Proteomes" id="UP000235371">
    <property type="component" value="Unassembled WGS sequence"/>
</dbReference>
<organism evidence="1 2">
    <name type="scientific">Hyaloscypha bicolor E</name>
    <dbReference type="NCBI Taxonomy" id="1095630"/>
    <lineage>
        <taxon>Eukaryota</taxon>
        <taxon>Fungi</taxon>
        <taxon>Dikarya</taxon>
        <taxon>Ascomycota</taxon>
        <taxon>Pezizomycotina</taxon>
        <taxon>Leotiomycetes</taxon>
        <taxon>Helotiales</taxon>
        <taxon>Hyaloscyphaceae</taxon>
        <taxon>Hyaloscypha</taxon>
        <taxon>Hyaloscypha bicolor</taxon>
    </lineage>
</organism>
<dbReference type="OrthoDB" id="10605267at2759"/>
<evidence type="ECO:0000313" key="1">
    <source>
        <dbReference type="EMBL" id="PMD55634.1"/>
    </source>
</evidence>
<dbReference type="AlphaFoldDB" id="A0A2J6SXZ5"/>
<name>A0A2J6SXZ5_9HELO</name>
<keyword evidence="2" id="KW-1185">Reference proteome</keyword>